<accession>A0A6J7UI88</accession>
<dbReference type="EMBL" id="CAFBQU010000018">
    <property type="protein sequence ID" value="CAB5065022.1"/>
    <property type="molecule type" value="Genomic_DNA"/>
</dbReference>
<gene>
    <name evidence="1" type="ORF">UFOPK4098_00258</name>
    <name evidence="2" type="ORF">UFOPK4347_00846</name>
</gene>
<dbReference type="AlphaFoldDB" id="A0A6J7UI88"/>
<dbReference type="EMBL" id="CAFBPN010000006">
    <property type="protein sequence ID" value="CAB5010545.1"/>
    <property type="molecule type" value="Genomic_DNA"/>
</dbReference>
<reference evidence="2" key="1">
    <citation type="submission" date="2020-05" db="EMBL/GenBank/DDBJ databases">
        <authorList>
            <person name="Chiriac C."/>
            <person name="Salcher M."/>
            <person name="Ghai R."/>
            <person name="Kavagutti S V."/>
        </authorList>
    </citation>
    <scope>NUCLEOTIDE SEQUENCE</scope>
</reference>
<name>A0A6J7UI88_9ZZZZ</name>
<evidence type="ECO:0000313" key="2">
    <source>
        <dbReference type="EMBL" id="CAB5065022.1"/>
    </source>
</evidence>
<organism evidence="2">
    <name type="scientific">freshwater metagenome</name>
    <dbReference type="NCBI Taxonomy" id="449393"/>
    <lineage>
        <taxon>unclassified sequences</taxon>
        <taxon>metagenomes</taxon>
        <taxon>ecological metagenomes</taxon>
    </lineage>
</organism>
<proteinExistence type="predicted"/>
<protein>
    <submittedName>
        <fullName evidence="2">Unannotated protein</fullName>
    </submittedName>
</protein>
<sequence>MFGITHPLSGLLYEQDGQGNIKVSDGAKWGLFRTDGKWISGEIFECDPQLCGWVGGPKFVNYRLDTSFDKR</sequence>
<evidence type="ECO:0000313" key="1">
    <source>
        <dbReference type="EMBL" id="CAB5010545.1"/>
    </source>
</evidence>